<dbReference type="OrthoDB" id="1971292at2"/>
<feature type="domain" description="Alpha/beta hydrolase" evidence="2">
    <location>
        <begin position="10"/>
        <end position="480"/>
    </location>
</feature>
<sequence length="509" mass="55530">MILQKIPLAHGPLPDDEHGHPFSCSRYANGPLDLADYGYVEEEYLLEGEADTYTEHRSAESEPTEPAAGEARPDGRPVHYVTRILVRRPASGGSANACLSVLNASQGYDIEDDWRRAWDYIIANGDCYVGVTSKPINADALHNFDPERYERLTWGGTLPGLHAQPGWNPFQVIEGSEEGLVWDILAQAGAWVRSGGSFPAPKHVFMMGQSQSAIYTNTYLTYFDDLLVDENGRRIFDGYLPGAGSVLCRDLKQPDMGAAHDGADGRTAGFAPRLLPPAEISAPVIAVSTEADTHLFAGLGTGAEAFTLGDGPLRRHWHVAGVPHSDARSRVIPRDDEIIRAGRLPRNRDGEWLRSLITLPVEPVITAAMTAISRWVETGVPAASSIYFDVAAADSGSADADRRFVDDEHGNRSGGIRLGMLVHPIADFHPASLEGGVSGTMTLHDAERVQALYPTCEAYQEACDAVDDRLEAAGYLEPHGRKVLHNIEAELWRRCVEGLDPFEYTPQEV</sequence>
<feature type="region of interest" description="Disordered" evidence="1">
    <location>
        <begin position="53"/>
        <end position="75"/>
    </location>
</feature>
<dbReference type="RefSeq" id="WP_101615690.1">
    <property type="nucleotide sequence ID" value="NZ_NMWU01000011.1"/>
</dbReference>
<comment type="caution">
    <text evidence="3">The sequence shown here is derived from an EMBL/GenBank/DDBJ whole genome shotgun (WGS) entry which is preliminary data.</text>
</comment>
<dbReference type="AlphaFoldDB" id="A0A2N5JAY8"/>
<dbReference type="EMBL" id="NMWU01000011">
    <property type="protein sequence ID" value="PLS31373.1"/>
    <property type="molecule type" value="Genomic_DNA"/>
</dbReference>
<proteinExistence type="predicted"/>
<dbReference type="Pfam" id="PF20091">
    <property type="entry name" value="Abhydrolase_10"/>
    <property type="match status" value="1"/>
</dbReference>
<keyword evidence="4" id="KW-1185">Reference proteome</keyword>
<name>A0A2N5JAY8_9BIFI</name>
<evidence type="ECO:0000256" key="1">
    <source>
        <dbReference type="SAM" id="MobiDB-lite"/>
    </source>
</evidence>
<evidence type="ECO:0000313" key="3">
    <source>
        <dbReference type="EMBL" id="PLS31373.1"/>
    </source>
</evidence>
<dbReference type="InterPro" id="IPR045394">
    <property type="entry name" value="Abhydrolase_dom"/>
</dbReference>
<accession>A0A2N5JAY8</accession>
<dbReference type="Proteomes" id="UP000235050">
    <property type="component" value="Unassembled WGS sequence"/>
</dbReference>
<protein>
    <recommendedName>
        <fullName evidence="2">Alpha/beta hydrolase domain-containing protein</fullName>
    </recommendedName>
</protein>
<evidence type="ECO:0000313" key="4">
    <source>
        <dbReference type="Proteomes" id="UP000235050"/>
    </source>
</evidence>
<evidence type="ECO:0000259" key="2">
    <source>
        <dbReference type="Pfam" id="PF20091"/>
    </source>
</evidence>
<gene>
    <name evidence="3" type="ORF">Uis1B_0714</name>
</gene>
<organism evidence="3 4">
    <name type="scientific">Bifidobacterium margollesii</name>
    <dbReference type="NCBI Taxonomy" id="2020964"/>
    <lineage>
        <taxon>Bacteria</taxon>
        <taxon>Bacillati</taxon>
        <taxon>Actinomycetota</taxon>
        <taxon>Actinomycetes</taxon>
        <taxon>Bifidobacteriales</taxon>
        <taxon>Bifidobacteriaceae</taxon>
        <taxon>Bifidobacterium</taxon>
    </lineage>
</organism>
<reference evidence="3 4" key="1">
    <citation type="submission" date="2017-07" db="EMBL/GenBank/DDBJ databases">
        <title>Bifidobacterium novel species.</title>
        <authorList>
            <person name="Lugli G.A."/>
            <person name="Milani C."/>
            <person name="Duranti S."/>
            <person name="Mangifesta M."/>
        </authorList>
    </citation>
    <scope>NUCLEOTIDE SEQUENCE [LARGE SCALE GENOMIC DNA]</scope>
    <source>
        <strain evidence="4">Uis1B</strain>
    </source>
</reference>